<reference evidence="6 8" key="2">
    <citation type="journal article" date="2014" name="BMC Genomics">
        <title>An improved genome release (version Mt4.0) for the model legume Medicago truncatula.</title>
        <authorList>
            <person name="Tang H."/>
            <person name="Krishnakumar V."/>
            <person name="Bidwell S."/>
            <person name="Rosen B."/>
            <person name="Chan A."/>
            <person name="Zhou S."/>
            <person name="Gentzbittel L."/>
            <person name="Childs K.L."/>
            <person name="Yandell M."/>
            <person name="Gundlach H."/>
            <person name="Mayer K.F."/>
            <person name="Schwartz D.C."/>
            <person name="Town C.D."/>
        </authorList>
    </citation>
    <scope>GENOME REANNOTATION</scope>
    <source>
        <strain evidence="6">A17</strain>
        <strain evidence="7 8">cv. Jemalong A17</strain>
    </source>
</reference>
<dbReference type="GO" id="GO:0045910">
    <property type="term" value="P:negative regulation of DNA recombination"/>
    <property type="evidence" value="ECO:0000318"/>
    <property type="project" value="GO_Central"/>
</dbReference>
<comment type="subcellular location">
    <subcellularLocation>
        <location evidence="1">Nucleus</location>
    </subcellularLocation>
</comment>
<reference evidence="6 8" key="1">
    <citation type="journal article" date="2011" name="Nature">
        <title>The Medicago genome provides insight into the evolution of rhizobial symbioses.</title>
        <authorList>
            <person name="Young N.D."/>
            <person name="Debelle F."/>
            <person name="Oldroyd G.E."/>
            <person name="Geurts R."/>
            <person name="Cannon S.B."/>
            <person name="Udvardi M.K."/>
            <person name="Benedito V.A."/>
            <person name="Mayer K.F."/>
            <person name="Gouzy J."/>
            <person name="Schoof H."/>
            <person name="Van de Peer Y."/>
            <person name="Proost S."/>
            <person name="Cook D.R."/>
            <person name="Meyers B.C."/>
            <person name="Spannagl M."/>
            <person name="Cheung F."/>
            <person name="De Mita S."/>
            <person name="Krishnakumar V."/>
            <person name="Gundlach H."/>
            <person name="Zhou S."/>
            <person name="Mudge J."/>
            <person name="Bharti A.K."/>
            <person name="Murray J.D."/>
            <person name="Naoumkina M.A."/>
            <person name="Rosen B."/>
            <person name="Silverstein K.A."/>
            <person name="Tang H."/>
            <person name="Rombauts S."/>
            <person name="Zhao P.X."/>
            <person name="Zhou P."/>
            <person name="Barbe V."/>
            <person name="Bardou P."/>
            <person name="Bechner M."/>
            <person name="Bellec A."/>
            <person name="Berger A."/>
            <person name="Berges H."/>
            <person name="Bidwell S."/>
            <person name="Bisseling T."/>
            <person name="Choisne N."/>
            <person name="Couloux A."/>
            <person name="Denny R."/>
            <person name="Deshpande S."/>
            <person name="Dai X."/>
            <person name="Doyle J.J."/>
            <person name="Dudez A.M."/>
            <person name="Farmer A.D."/>
            <person name="Fouteau S."/>
            <person name="Franken C."/>
            <person name="Gibelin C."/>
            <person name="Gish J."/>
            <person name="Goldstein S."/>
            <person name="Gonzalez A.J."/>
            <person name="Green P.J."/>
            <person name="Hallab A."/>
            <person name="Hartog M."/>
            <person name="Hua A."/>
            <person name="Humphray S.J."/>
            <person name="Jeong D.H."/>
            <person name="Jing Y."/>
            <person name="Jocker A."/>
            <person name="Kenton S.M."/>
            <person name="Kim D.J."/>
            <person name="Klee K."/>
            <person name="Lai H."/>
            <person name="Lang C."/>
            <person name="Lin S."/>
            <person name="Macmil S.L."/>
            <person name="Magdelenat G."/>
            <person name="Matthews L."/>
            <person name="McCorrison J."/>
            <person name="Monaghan E.L."/>
            <person name="Mun J.H."/>
            <person name="Najar F.Z."/>
            <person name="Nicholson C."/>
            <person name="Noirot C."/>
            <person name="O'Bleness M."/>
            <person name="Paule C.R."/>
            <person name="Poulain J."/>
            <person name="Prion F."/>
            <person name="Qin B."/>
            <person name="Qu C."/>
            <person name="Retzel E.F."/>
            <person name="Riddle C."/>
            <person name="Sallet E."/>
            <person name="Samain S."/>
            <person name="Samson N."/>
            <person name="Sanders I."/>
            <person name="Saurat O."/>
            <person name="Scarpelli C."/>
            <person name="Schiex T."/>
            <person name="Segurens B."/>
            <person name="Severin A.J."/>
            <person name="Sherrier D.J."/>
            <person name="Shi R."/>
            <person name="Sims S."/>
            <person name="Singer S.R."/>
            <person name="Sinharoy S."/>
            <person name="Sterck L."/>
            <person name="Viollet A."/>
            <person name="Wang B.B."/>
            <person name="Wang K."/>
            <person name="Wang M."/>
            <person name="Wang X."/>
            <person name="Warfsmann J."/>
            <person name="Weissenbach J."/>
            <person name="White D.D."/>
            <person name="White J.D."/>
            <person name="Wiley G.B."/>
            <person name="Wincker P."/>
            <person name="Xing Y."/>
            <person name="Yang L."/>
            <person name="Yao Z."/>
            <person name="Ying F."/>
            <person name="Zhai J."/>
            <person name="Zhou L."/>
            <person name="Zuber A."/>
            <person name="Denarie J."/>
            <person name="Dixon R.A."/>
            <person name="May G.D."/>
            <person name="Schwartz D.C."/>
            <person name="Rogers J."/>
            <person name="Quetier F."/>
            <person name="Town C.D."/>
            <person name="Roe B.A."/>
        </authorList>
    </citation>
    <scope>NUCLEOTIDE SEQUENCE [LARGE SCALE GENOMIC DNA]</scope>
    <source>
        <strain evidence="6">A17</strain>
        <strain evidence="7 8">cv. Jemalong A17</strain>
    </source>
</reference>
<dbReference type="GO" id="GO:0006334">
    <property type="term" value="P:nucleosome assembly"/>
    <property type="evidence" value="ECO:0007669"/>
    <property type="project" value="InterPro"/>
</dbReference>
<reference evidence="7" key="3">
    <citation type="submission" date="2015-04" db="UniProtKB">
        <authorList>
            <consortium name="EnsemblPlants"/>
        </authorList>
    </citation>
    <scope>IDENTIFICATION</scope>
    <source>
        <strain evidence="7">cv. Jemalong A17</strain>
    </source>
</reference>
<dbReference type="Pfam" id="PF00538">
    <property type="entry name" value="Linker_histone"/>
    <property type="match status" value="1"/>
</dbReference>
<evidence type="ECO:0000256" key="1">
    <source>
        <dbReference type="ARBA" id="ARBA00004123"/>
    </source>
</evidence>
<dbReference type="GO" id="GO:0003690">
    <property type="term" value="F:double-stranded DNA binding"/>
    <property type="evidence" value="ECO:0000318"/>
    <property type="project" value="GO_Central"/>
</dbReference>
<feature type="compositionally biased region" description="Acidic residues" evidence="4">
    <location>
        <begin position="120"/>
        <end position="136"/>
    </location>
</feature>
<dbReference type="SUPFAM" id="SSF46785">
    <property type="entry name" value="Winged helix' DNA-binding domain"/>
    <property type="match status" value="1"/>
</dbReference>
<dbReference type="InterPro" id="IPR005818">
    <property type="entry name" value="Histone_H1/H5_H15"/>
</dbReference>
<dbReference type="PANTHER" id="PTHR11467">
    <property type="entry name" value="HISTONE H1"/>
    <property type="match status" value="1"/>
</dbReference>
<dbReference type="GO" id="GO:0031492">
    <property type="term" value="F:nucleosomal DNA binding"/>
    <property type="evidence" value="ECO:0000318"/>
    <property type="project" value="GO_Central"/>
</dbReference>
<dbReference type="GO" id="GO:0005634">
    <property type="term" value="C:nucleus"/>
    <property type="evidence" value="ECO:0000318"/>
    <property type="project" value="GO_Central"/>
</dbReference>
<dbReference type="Gene3D" id="1.10.10.10">
    <property type="entry name" value="Winged helix-like DNA-binding domain superfamily/Winged helix DNA-binding domain"/>
    <property type="match status" value="1"/>
</dbReference>
<dbReference type="GO" id="GO:0000786">
    <property type="term" value="C:nucleosome"/>
    <property type="evidence" value="ECO:0007669"/>
    <property type="project" value="InterPro"/>
</dbReference>
<dbReference type="GO" id="GO:0030261">
    <property type="term" value="P:chromosome condensation"/>
    <property type="evidence" value="ECO:0000318"/>
    <property type="project" value="GO_Central"/>
</dbReference>
<dbReference type="STRING" id="3880.A0A072UHR7"/>
<dbReference type="SMART" id="SM00526">
    <property type="entry name" value="H15"/>
    <property type="match status" value="1"/>
</dbReference>
<keyword evidence="8" id="KW-1185">Reference proteome</keyword>
<feature type="domain" description="H15" evidence="5">
    <location>
        <begin position="44"/>
        <end position="115"/>
    </location>
</feature>
<dbReference type="HOGENOM" id="CLU_1799358_0_0_1"/>
<evidence type="ECO:0000256" key="3">
    <source>
        <dbReference type="ARBA" id="ARBA00023242"/>
    </source>
</evidence>
<dbReference type="EMBL" id="CM001220">
    <property type="protein sequence ID" value="KEH28971.1"/>
    <property type="molecule type" value="Genomic_DNA"/>
</dbReference>
<organism evidence="6 8">
    <name type="scientific">Medicago truncatula</name>
    <name type="common">Barrel medic</name>
    <name type="synonym">Medicago tribuloides</name>
    <dbReference type="NCBI Taxonomy" id="3880"/>
    <lineage>
        <taxon>Eukaryota</taxon>
        <taxon>Viridiplantae</taxon>
        <taxon>Streptophyta</taxon>
        <taxon>Embryophyta</taxon>
        <taxon>Tracheophyta</taxon>
        <taxon>Spermatophyta</taxon>
        <taxon>Magnoliopsida</taxon>
        <taxon>eudicotyledons</taxon>
        <taxon>Gunneridae</taxon>
        <taxon>Pentapetalae</taxon>
        <taxon>rosids</taxon>
        <taxon>fabids</taxon>
        <taxon>Fabales</taxon>
        <taxon>Fabaceae</taxon>
        <taxon>Papilionoideae</taxon>
        <taxon>50 kb inversion clade</taxon>
        <taxon>NPAAA clade</taxon>
        <taxon>Hologalegina</taxon>
        <taxon>IRL clade</taxon>
        <taxon>Trifolieae</taxon>
        <taxon>Medicago</taxon>
    </lineage>
</organism>
<keyword evidence="3" id="KW-0539">Nucleus</keyword>
<dbReference type="PANTHER" id="PTHR11467:SF109">
    <property type="entry name" value="H15 DOMAIN-CONTAINING PROTEIN"/>
    <property type="match status" value="1"/>
</dbReference>
<accession>A0A072UHR7</accession>
<evidence type="ECO:0000259" key="5">
    <source>
        <dbReference type="PROSITE" id="PS51504"/>
    </source>
</evidence>
<dbReference type="EnsemblPlants" id="KEH28971">
    <property type="protein sequence ID" value="KEH28971"/>
    <property type="gene ID" value="MTR_4g019680"/>
</dbReference>
<keyword evidence="2" id="KW-0238">DNA-binding</keyword>
<dbReference type="InterPro" id="IPR036388">
    <property type="entry name" value="WH-like_DNA-bd_sf"/>
</dbReference>
<evidence type="ECO:0000313" key="7">
    <source>
        <dbReference type="EnsemblPlants" id="KEH28971"/>
    </source>
</evidence>
<evidence type="ECO:0000313" key="6">
    <source>
        <dbReference type="EMBL" id="KEH28971.1"/>
    </source>
</evidence>
<feature type="region of interest" description="Disordered" evidence="4">
    <location>
        <begin position="120"/>
        <end position="147"/>
    </location>
</feature>
<dbReference type="Proteomes" id="UP000002051">
    <property type="component" value="Chromosome 4"/>
</dbReference>
<dbReference type="GO" id="GO:0005730">
    <property type="term" value="C:nucleolus"/>
    <property type="evidence" value="ECO:0000318"/>
    <property type="project" value="GO_Central"/>
</dbReference>
<evidence type="ECO:0000313" key="8">
    <source>
        <dbReference type="Proteomes" id="UP000002051"/>
    </source>
</evidence>
<sequence>MMQDQSMKSLLLRIASLEPSSTIHCPFLSSLLNKCLLRVFKFPTHPPYDSMIKRAVKELNEKSGSTEEDISKFIRREYDNDLPFDHAFILHSRLKKFCMSGELLCTENGKYVFVDCESEVEEEEDDDEEDEEEEDTNNVNYFHTIIK</sequence>
<dbReference type="InterPro" id="IPR036390">
    <property type="entry name" value="WH_DNA-bd_sf"/>
</dbReference>
<dbReference type="AlphaFoldDB" id="A0A072UHR7"/>
<name>A0A072UHR7_MEDTR</name>
<dbReference type="OrthoDB" id="1110759at2759"/>
<proteinExistence type="predicted"/>
<dbReference type="PROSITE" id="PS51504">
    <property type="entry name" value="H15"/>
    <property type="match status" value="1"/>
</dbReference>
<evidence type="ECO:0000256" key="2">
    <source>
        <dbReference type="ARBA" id="ARBA00023125"/>
    </source>
</evidence>
<evidence type="ECO:0000256" key="4">
    <source>
        <dbReference type="SAM" id="MobiDB-lite"/>
    </source>
</evidence>
<dbReference type="KEGG" id="mtr:25491526"/>
<protein>
    <submittedName>
        <fullName evidence="6">Linker histone H1 and h5 family protein</fullName>
    </submittedName>
</protein>
<gene>
    <name evidence="7" type="primary">25491526</name>
    <name evidence="6" type="ordered locus">MTR_4g019680</name>
</gene>